<dbReference type="CDD" id="cd16461">
    <property type="entry name" value="RING-H2_EL5-like"/>
    <property type="match status" value="1"/>
</dbReference>
<dbReference type="PANTHER" id="PTHR46539:SF2">
    <property type="entry name" value="RING-H2 FINGER PROTEIN ATL43"/>
    <property type="match status" value="1"/>
</dbReference>
<evidence type="ECO:0000256" key="10">
    <source>
        <dbReference type="ARBA" id="ARBA00022786"/>
    </source>
</evidence>
<dbReference type="SMART" id="SM00184">
    <property type="entry name" value="RING"/>
    <property type="match status" value="1"/>
</dbReference>
<feature type="domain" description="RING-type" evidence="17">
    <location>
        <begin position="137"/>
        <end position="179"/>
    </location>
</feature>
<evidence type="ECO:0000256" key="15">
    <source>
        <dbReference type="SAM" id="MobiDB-lite"/>
    </source>
</evidence>
<accession>A0A6A5MA28</accession>
<keyword evidence="5" id="KW-0808">Transferase</keyword>
<comment type="similarity">
    <text evidence="14">Belongs to the RING-type zinc finger family. ATL subfamily.</text>
</comment>
<evidence type="ECO:0000256" key="2">
    <source>
        <dbReference type="ARBA" id="ARBA00004167"/>
    </source>
</evidence>
<evidence type="ECO:0000313" key="18">
    <source>
        <dbReference type="EMBL" id="KAE9615208.1"/>
    </source>
</evidence>
<evidence type="ECO:0000256" key="13">
    <source>
        <dbReference type="ARBA" id="ARBA00023136"/>
    </source>
</evidence>
<gene>
    <name evidence="18" type="ORF">Lalb_Chr04g0252851</name>
</gene>
<keyword evidence="10" id="KW-0833">Ubl conjugation pathway</keyword>
<dbReference type="FunFam" id="3.30.40.10:FF:000285">
    <property type="entry name" value="RING-H2 finger protein ATL43"/>
    <property type="match status" value="1"/>
</dbReference>
<dbReference type="EMBL" id="WOCE01000004">
    <property type="protein sequence ID" value="KAE9615208.1"/>
    <property type="molecule type" value="Genomic_DNA"/>
</dbReference>
<dbReference type="GO" id="GO:0016020">
    <property type="term" value="C:membrane"/>
    <property type="evidence" value="ECO:0007669"/>
    <property type="project" value="UniProtKB-SubCell"/>
</dbReference>
<dbReference type="GO" id="GO:0061630">
    <property type="term" value="F:ubiquitin protein ligase activity"/>
    <property type="evidence" value="ECO:0007669"/>
    <property type="project" value="UniProtKB-EC"/>
</dbReference>
<sequence>MVGAPSFKPLFFITIILILPTIIAKTNDDDNGGIATTAPTVSTHFDHDHQGKKSSEPLKPSTAVVVCVLTTVCSITFMILLYIKHCIDVNNASSSFSNPNNNSSDERKNSGVERSVVESLPIFRFGSLTGHKEGLECVICLKRLEDHEFLRLLPKCNHAFHVECVDMWLNAHSTCPLCRDKVDLEDVDILLDQQYLPSPSLIHNQSNNHNEDLDINNTVQPQNLNHGISQRHSWVGESDDGFIEINLEQKEETTSSKRRSLDDSAMRRIKGNREDIILVTQGNEREKKKEEEHRLEHRIVISNTTKSSPCGSSIQQKRWSNVEQCDLLYLTSDMIMSETSAKATSSSQRQQHQNKRMTLPWKIHGGGSLRNQNVEDDMEKGGANMNMRSVSETTGMNRNRGRGREGEEERHEGVVKRWLAWISKTRSP</sequence>
<dbReference type="PROSITE" id="PS50089">
    <property type="entry name" value="ZF_RING_2"/>
    <property type="match status" value="1"/>
</dbReference>
<evidence type="ECO:0000313" key="19">
    <source>
        <dbReference type="Proteomes" id="UP000447434"/>
    </source>
</evidence>
<name>A0A6A5MA28_LUPAL</name>
<keyword evidence="6 16" id="KW-0812">Transmembrane</keyword>
<keyword evidence="12 16" id="KW-1133">Transmembrane helix</keyword>
<comment type="catalytic activity">
    <reaction evidence="1">
        <text>S-ubiquitinyl-[E2 ubiquitin-conjugating enzyme]-L-cysteine + [acceptor protein]-L-lysine = [E2 ubiquitin-conjugating enzyme]-L-cysteine + N(6)-ubiquitinyl-[acceptor protein]-L-lysine.</text>
        <dbReference type="EC" id="2.3.2.27"/>
    </reaction>
</comment>
<dbReference type="SUPFAM" id="SSF57850">
    <property type="entry name" value="RING/U-box"/>
    <property type="match status" value="1"/>
</dbReference>
<evidence type="ECO:0000256" key="16">
    <source>
        <dbReference type="SAM" id="Phobius"/>
    </source>
</evidence>
<feature type="transmembrane region" description="Helical" evidence="16">
    <location>
        <begin position="62"/>
        <end position="83"/>
    </location>
</feature>
<comment type="pathway">
    <text evidence="3">Protein modification; protein ubiquitination.</text>
</comment>
<organism evidence="18 19">
    <name type="scientific">Lupinus albus</name>
    <name type="common">White lupine</name>
    <name type="synonym">Lupinus termis</name>
    <dbReference type="NCBI Taxonomy" id="3870"/>
    <lineage>
        <taxon>Eukaryota</taxon>
        <taxon>Viridiplantae</taxon>
        <taxon>Streptophyta</taxon>
        <taxon>Embryophyta</taxon>
        <taxon>Tracheophyta</taxon>
        <taxon>Spermatophyta</taxon>
        <taxon>Magnoliopsida</taxon>
        <taxon>eudicotyledons</taxon>
        <taxon>Gunneridae</taxon>
        <taxon>Pentapetalae</taxon>
        <taxon>rosids</taxon>
        <taxon>fabids</taxon>
        <taxon>Fabales</taxon>
        <taxon>Fabaceae</taxon>
        <taxon>Papilionoideae</taxon>
        <taxon>50 kb inversion clade</taxon>
        <taxon>genistoids sensu lato</taxon>
        <taxon>core genistoids</taxon>
        <taxon>Genisteae</taxon>
        <taxon>Lupinus</taxon>
    </lineage>
</organism>
<evidence type="ECO:0000256" key="8">
    <source>
        <dbReference type="ARBA" id="ARBA00022729"/>
    </source>
</evidence>
<keyword evidence="8" id="KW-0732">Signal</keyword>
<evidence type="ECO:0000256" key="4">
    <source>
        <dbReference type="ARBA" id="ARBA00012483"/>
    </source>
</evidence>
<dbReference type="InterPro" id="IPR013083">
    <property type="entry name" value="Znf_RING/FYVE/PHD"/>
</dbReference>
<evidence type="ECO:0000256" key="7">
    <source>
        <dbReference type="ARBA" id="ARBA00022723"/>
    </source>
</evidence>
<dbReference type="PANTHER" id="PTHR46539">
    <property type="entry name" value="E3 UBIQUITIN-PROTEIN LIGASE ATL42"/>
    <property type="match status" value="1"/>
</dbReference>
<proteinExistence type="inferred from homology"/>
<dbReference type="OrthoDB" id="9984778at2759"/>
<evidence type="ECO:0000256" key="6">
    <source>
        <dbReference type="ARBA" id="ARBA00022692"/>
    </source>
</evidence>
<evidence type="ECO:0000256" key="1">
    <source>
        <dbReference type="ARBA" id="ARBA00000900"/>
    </source>
</evidence>
<evidence type="ECO:0000259" key="17">
    <source>
        <dbReference type="PROSITE" id="PS50089"/>
    </source>
</evidence>
<feature type="compositionally biased region" description="Basic and acidic residues" evidence="15">
    <location>
        <begin position="402"/>
        <end position="413"/>
    </location>
</feature>
<evidence type="ECO:0000256" key="3">
    <source>
        <dbReference type="ARBA" id="ARBA00004906"/>
    </source>
</evidence>
<dbReference type="AlphaFoldDB" id="A0A6A5MA28"/>
<reference evidence="19" key="1">
    <citation type="journal article" date="2020" name="Nat. Commun.">
        <title>Genome sequence of the cluster root forming white lupin.</title>
        <authorList>
            <person name="Hufnagel B."/>
            <person name="Marques A."/>
            <person name="Soriano A."/>
            <person name="Marques L."/>
            <person name="Divol F."/>
            <person name="Doumas P."/>
            <person name="Sallet E."/>
            <person name="Mancinotti D."/>
            <person name="Carrere S."/>
            <person name="Marande W."/>
            <person name="Arribat S."/>
            <person name="Keller J."/>
            <person name="Huneau C."/>
            <person name="Blein T."/>
            <person name="Aime D."/>
            <person name="Laguerre M."/>
            <person name="Taylor J."/>
            <person name="Schubert V."/>
            <person name="Nelson M."/>
            <person name="Geu-Flores F."/>
            <person name="Crespi M."/>
            <person name="Gallardo-Guerrero K."/>
            <person name="Delaux P.-M."/>
            <person name="Salse J."/>
            <person name="Berges H."/>
            <person name="Guyot R."/>
            <person name="Gouzy J."/>
            <person name="Peret B."/>
        </authorList>
    </citation>
    <scope>NUCLEOTIDE SEQUENCE [LARGE SCALE GENOMIC DNA]</scope>
    <source>
        <strain evidence="19">cv. Amiga</strain>
    </source>
</reference>
<evidence type="ECO:0000256" key="12">
    <source>
        <dbReference type="ARBA" id="ARBA00022989"/>
    </source>
</evidence>
<feature type="region of interest" description="Disordered" evidence="15">
    <location>
        <begin position="379"/>
        <end position="413"/>
    </location>
</feature>
<dbReference type="Gene3D" id="3.30.40.10">
    <property type="entry name" value="Zinc/RING finger domain, C3HC4 (zinc finger)"/>
    <property type="match status" value="1"/>
</dbReference>
<comment type="caution">
    <text evidence="18">The sequence shown here is derived from an EMBL/GenBank/DDBJ whole genome shotgun (WGS) entry which is preliminary data.</text>
</comment>
<keyword evidence="11" id="KW-0862">Zinc</keyword>
<protein>
    <recommendedName>
        <fullName evidence="4">RING-type E3 ubiquitin transferase</fullName>
        <ecNumber evidence="4">2.3.2.27</ecNumber>
    </recommendedName>
</protein>
<keyword evidence="9" id="KW-0863">Zinc-finger</keyword>
<keyword evidence="19" id="KW-1185">Reference proteome</keyword>
<evidence type="ECO:0000256" key="9">
    <source>
        <dbReference type="ARBA" id="ARBA00022771"/>
    </source>
</evidence>
<feature type="transmembrane region" description="Helical" evidence="16">
    <location>
        <begin position="6"/>
        <end position="24"/>
    </location>
</feature>
<dbReference type="Proteomes" id="UP000447434">
    <property type="component" value="Chromosome 4"/>
</dbReference>
<keyword evidence="13 16" id="KW-0472">Membrane</keyword>
<evidence type="ECO:0000256" key="5">
    <source>
        <dbReference type="ARBA" id="ARBA00022679"/>
    </source>
</evidence>
<dbReference type="Pfam" id="PF13639">
    <property type="entry name" value="zf-RING_2"/>
    <property type="match status" value="1"/>
</dbReference>
<evidence type="ECO:0000256" key="14">
    <source>
        <dbReference type="ARBA" id="ARBA00024209"/>
    </source>
</evidence>
<dbReference type="EC" id="2.3.2.27" evidence="4"/>
<keyword evidence="7" id="KW-0479">Metal-binding</keyword>
<dbReference type="GO" id="GO:0008270">
    <property type="term" value="F:zinc ion binding"/>
    <property type="evidence" value="ECO:0007669"/>
    <property type="project" value="UniProtKB-KW"/>
</dbReference>
<dbReference type="InterPro" id="IPR001841">
    <property type="entry name" value="Znf_RING"/>
</dbReference>
<comment type="subcellular location">
    <subcellularLocation>
        <location evidence="2">Membrane</location>
        <topology evidence="2">Single-pass membrane protein</topology>
    </subcellularLocation>
</comment>
<evidence type="ECO:0000256" key="11">
    <source>
        <dbReference type="ARBA" id="ARBA00022833"/>
    </source>
</evidence>